<dbReference type="EMBL" id="KB206479">
    <property type="protein sequence ID" value="ELP91111.1"/>
    <property type="molecule type" value="Genomic_DNA"/>
</dbReference>
<gene>
    <name evidence="2" type="ORF">EIN_269070</name>
</gene>
<reference evidence="2 3" key="1">
    <citation type="submission" date="2012-10" db="EMBL/GenBank/DDBJ databases">
        <authorList>
            <person name="Zafar N."/>
            <person name="Inman J."/>
            <person name="Hall N."/>
            <person name="Lorenzi H."/>
            <person name="Caler E."/>
        </authorList>
    </citation>
    <scope>NUCLEOTIDE SEQUENCE [LARGE SCALE GENOMIC DNA]</scope>
    <source>
        <strain evidence="2 3">IP1</strain>
    </source>
</reference>
<feature type="compositionally biased region" description="Low complexity" evidence="1">
    <location>
        <begin position="105"/>
        <end position="119"/>
    </location>
</feature>
<keyword evidence="3" id="KW-1185">Reference proteome</keyword>
<evidence type="ECO:0000256" key="1">
    <source>
        <dbReference type="SAM" id="MobiDB-lite"/>
    </source>
</evidence>
<dbReference type="RefSeq" id="XP_004257882.1">
    <property type="nucleotide sequence ID" value="XM_004257834.1"/>
</dbReference>
<organism evidence="2 3">
    <name type="scientific">Entamoeba invadens IP1</name>
    <dbReference type="NCBI Taxonomy" id="370355"/>
    <lineage>
        <taxon>Eukaryota</taxon>
        <taxon>Amoebozoa</taxon>
        <taxon>Evosea</taxon>
        <taxon>Archamoebae</taxon>
        <taxon>Mastigamoebida</taxon>
        <taxon>Entamoebidae</taxon>
        <taxon>Entamoeba</taxon>
    </lineage>
</organism>
<dbReference type="Proteomes" id="UP000014680">
    <property type="component" value="Unassembled WGS sequence"/>
</dbReference>
<name>A0A0A1U8F5_ENTIV</name>
<feature type="compositionally biased region" description="Basic residues" evidence="1">
    <location>
        <begin position="195"/>
        <end position="204"/>
    </location>
</feature>
<proteinExistence type="predicted"/>
<feature type="compositionally biased region" description="Polar residues" evidence="1">
    <location>
        <begin position="127"/>
        <end position="153"/>
    </location>
</feature>
<feature type="compositionally biased region" description="Polar residues" evidence="1">
    <location>
        <begin position="80"/>
        <end position="104"/>
    </location>
</feature>
<dbReference type="GeneID" id="14890044"/>
<evidence type="ECO:0000313" key="3">
    <source>
        <dbReference type="Proteomes" id="UP000014680"/>
    </source>
</evidence>
<dbReference type="KEGG" id="eiv:EIN_269070"/>
<accession>A0A0A1U8F5</accession>
<evidence type="ECO:0000313" key="2">
    <source>
        <dbReference type="EMBL" id="ELP91111.1"/>
    </source>
</evidence>
<feature type="compositionally biased region" description="Basic and acidic residues" evidence="1">
    <location>
        <begin position="154"/>
        <end position="169"/>
    </location>
</feature>
<feature type="region of interest" description="Disordered" evidence="1">
    <location>
        <begin position="80"/>
        <end position="215"/>
    </location>
</feature>
<dbReference type="AlphaFoldDB" id="A0A0A1U8F5"/>
<protein>
    <submittedName>
        <fullName evidence="2">Uncharacterized protein</fullName>
    </submittedName>
</protein>
<dbReference type="VEuPathDB" id="AmoebaDB:EIN_269070"/>
<sequence>MANMDKQLLTYLTSYKSIEDYTECIGFQTNEDIYTAVIHKSVELQRTLDLQKKSIEMIKQTTSRLQSQLDQLSLSSNINISPRLRSSTPSNVAFRTPRQSQEVKSSLSDTSESSSDLLSVEMIQKSPIANSKQKPTSTLSTIQKSYDESFQPSNEKKDAKNVLEQKVSTRENSILTKNDEKANQQKLPDTFSVPIKKRKPHRRTSSVEVSRDYEN</sequence>